<evidence type="ECO:0000313" key="15">
    <source>
        <dbReference type="Proteomes" id="UP001213681"/>
    </source>
</evidence>
<evidence type="ECO:0000256" key="7">
    <source>
        <dbReference type="ARBA" id="ARBA00023315"/>
    </source>
</evidence>
<dbReference type="GO" id="GO:0004312">
    <property type="term" value="F:fatty acid synthase activity"/>
    <property type="evidence" value="ECO:0007669"/>
    <property type="project" value="TreeGrafter"/>
</dbReference>
<dbReference type="Pfam" id="PF13602">
    <property type="entry name" value="ADH_zinc_N_2"/>
    <property type="match status" value="1"/>
</dbReference>
<dbReference type="PROSITE" id="PS52019">
    <property type="entry name" value="PKS_MFAS_DH"/>
    <property type="match status" value="1"/>
</dbReference>
<dbReference type="Gene3D" id="3.90.180.10">
    <property type="entry name" value="Medium-chain alcohol dehydrogenases, catalytic domain"/>
    <property type="match status" value="1"/>
</dbReference>
<dbReference type="Pfam" id="PF22621">
    <property type="entry name" value="CurL-like_PKS_C"/>
    <property type="match status" value="1"/>
</dbReference>
<dbReference type="InterPro" id="IPR050091">
    <property type="entry name" value="PKS_NRPS_Biosynth_Enz"/>
</dbReference>
<dbReference type="Proteomes" id="UP001213681">
    <property type="component" value="Unassembled WGS sequence"/>
</dbReference>
<dbReference type="EMBL" id="JAPVEA010000008">
    <property type="protein sequence ID" value="KAJ5438469.1"/>
    <property type="molecule type" value="Genomic_DNA"/>
</dbReference>
<feature type="compositionally biased region" description="Polar residues" evidence="10">
    <location>
        <begin position="2964"/>
        <end position="2981"/>
    </location>
</feature>
<keyword evidence="15" id="KW-1185">Reference proteome</keyword>
<protein>
    <submittedName>
        <fullName evidence="14">Highly reducing polyketide synthase sdnO</fullName>
    </submittedName>
</protein>
<evidence type="ECO:0000256" key="9">
    <source>
        <dbReference type="PROSITE-ProRule" id="PRU01363"/>
    </source>
</evidence>
<dbReference type="GO" id="GO:1901336">
    <property type="term" value="P:lactone biosynthetic process"/>
    <property type="evidence" value="ECO:0007669"/>
    <property type="project" value="UniProtKB-ARBA"/>
</dbReference>
<dbReference type="Gene3D" id="3.30.559.10">
    <property type="entry name" value="Chloramphenicol acetyltransferase-like domain"/>
    <property type="match status" value="1"/>
</dbReference>
<keyword evidence="4" id="KW-0808">Transferase</keyword>
<dbReference type="Pfam" id="PF23297">
    <property type="entry name" value="ACP_SdgA_C"/>
    <property type="match status" value="1"/>
</dbReference>
<feature type="active site" description="Proton acceptor" evidence="8">
    <location>
        <position position="2937"/>
    </location>
</feature>
<dbReference type="InterPro" id="IPR049551">
    <property type="entry name" value="PKS_DH_C"/>
</dbReference>
<dbReference type="Pfam" id="PF00755">
    <property type="entry name" value="Carn_acyltransf"/>
    <property type="match status" value="1"/>
</dbReference>
<evidence type="ECO:0000256" key="2">
    <source>
        <dbReference type="ARBA" id="ARBA00022450"/>
    </source>
</evidence>
<keyword evidence="7" id="KW-0012">Acyltransferase</keyword>
<dbReference type="InterPro" id="IPR039551">
    <property type="entry name" value="Cho/carn_acyl_trans"/>
</dbReference>
<dbReference type="GeneID" id="81603092"/>
<dbReference type="Gene3D" id="3.40.50.720">
    <property type="entry name" value="NAD(P)-binding Rossmann-like Domain"/>
    <property type="match status" value="1"/>
</dbReference>
<organism evidence="14 15">
    <name type="scientific">Penicillium daleae</name>
    <dbReference type="NCBI Taxonomy" id="63821"/>
    <lineage>
        <taxon>Eukaryota</taxon>
        <taxon>Fungi</taxon>
        <taxon>Dikarya</taxon>
        <taxon>Ascomycota</taxon>
        <taxon>Pezizomycotina</taxon>
        <taxon>Eurotiomycetes</taxon>
        <taxon>Eurotiomycetidae</taxon>
        <taxon>Eurotiales</taxon>
        <taxon>Aspergillaceae</taxon>
        <taxon>Penicillium</taxon>
    </lineage>
</organism>
<dbReference type="InterPro" id="IPR020806">
    <property type="entry name" value="PKS_PP-bd"/>
</dbReference>
<evidence type="ECO:0000259" key="11">
    <source>
        <dbReference type="PROSITE" id="PS50075"/>
    </source>
</evidence>
<dbReference type="InterPro" id="IPR013217">
    <property type="entry name" value="Methyltransf_12"/>
</dbReference>
<feature type="region of interest" description="N-terminal hotdog fold" evidence="9">
    <location>
        <begin position="972"/>
        <end position="1114"/>
    </location>
</feature>
<dbReference type="Gene3D" id="3.10.129.110">
    <property type="entry name" value="Polyketide synthase dehydratase"/>
    <property type="match status" value="1"/>
</dbReference>
<evidence type="ECO:0000256" key="8">
    <source>
        <dbReference type="PIRSR" id="PIRSR600542-1"/>
    </source>
</evidence>
<dbReference type="InterPro" id="IPR014043">
    <property type="entry name" value="Acyl_transferase_dom"/>
</dbReference>
<dbReference type="SUPFAM" id="SSF53901">
    <property type="entry name" value="Thiolase-like"/>
    <property type="match status" value="1"/>
</dbReference>
<dbReference type="SMART" id="SM00825">
    <property type="entry name" value="PKS_KS"/>
    <property type="match status" value="1"/>
</dbReference>
<dbReference type="GO" id="GO:0030639">
    <property type="term" value="P:polyketide biosynthetic process"/>
    <property type="evidence" value="ECO:0007669"/>
    <property type="project" value="UniProtKB-ARBA"/>
</dbReference>
<evidence type="ECO:0000256" key="4">
    <source>
        <dbReference type="ARBA" id="ARBA00022679"/>
    </source>
</evidence>
<dbReference type="SMART" id="SM00829">
    <property type="entry name" value="PKS_ER"/>
    <property type="match status" value="1"/>
</dbReference>
<dbReference type="InterPro" id="IPR036736">
    <property type="entry name" value="ACP-like_sf"/>
</dbReference>
<dbReference type="InterPro" id="IPR016036">
    <property type="entry name" value="Malonyl_transacylase_ACP-bd"/>
</dbReference>
<dbReference type="InterPro" id="IPR013968">
    <property type="entry name" value="PKS_KR"/>
</dbReference>
<dbReference type="InterPro" id="IPR020807">
    <property type="entry name" value="PKS_DH"/>
</dbReference>
<dbReference type="InterPro" id="IPR023213">
    <property type="entry name" value="CAT-like_dom_sf"/>
</dbReference>
<dbReference type="CDD" id="cd02440">
    <property type="entry name" value="AdoMet_MTases"/>
    <property type="match status" value="1"/>
</dbReference>
<keyword evidence="3" id="KW-0597">Phosphoprotein</keyword>
<dbReference type="InterPro" id="IPR016035">
    <property type="entry name" value="Acyl_Trfase/lysoPLipase"/>
</dbReference>
<dbReference type="FunFam" id="3.40.50.720:FF:000209">
    <property type="entry name" value="Polyketide synthase Pks12"/>
    <property type="match status" value="1"/>
</dbReference>
<evidence type="ECO:0000259" key="13">
    <source>
        <dbReference type="PROSITE" id="PS52019"/>
    </source>
</evidence>
<dbReference type="InterPro" id="IPR014030">
    <property type="entry name" value="Ketoacyl_synth_N"/>
</dbReference>
<dbReference type="InterPro" id="IPR036291">
    <property type="entry name" value="NAD(P)-bd_dom_sf"/>
</dbReference>
<dbReference type="GO" id="GO:0031177">
    <property type="term" value="F:phosphopantetheine binding"/>
    <property type="evidence" value="ECO:0007669"/>
    <property type="project" value="InterPro"/>
</dbReference>
<gene>
    <name evidence="14" type="ORF">N7458_009467</name>
</gene>
<keyword evidence="6" id="KW-0511">Multifunctional enzyme</keyword>
<dbReference type="Gene3D" id="3.30.70.3290">
    <property type="match status" value="1"/>
</dbReference>
<feature type="domain" description="PKS/mFAS DH" evidence="13">
    <location>
        <begin position="972"/>
        <end position="1300"/>
    </location>
</feature>
<dbReference type="InterPro" id="IPR009081">
    <property type="entry name" value="PP-bd_ACP"/>
</dbReference>
<evidence type="ECO:0000313" key="14">
    <source>
        <dbReference type="EMBL" id="KAJ5438469.1"/>
    </source>
</evidence>
<dbReference type="GO" id="GO:0006633">
    <property type="term" value="P:fatty acid biosynthetic process"/>
    <property type="evidence" value="ECO:0007669"/>
    <property type="project" value="TreeGrafter"/>
</dbReference>
<dbReference type="Pfam" id="PF23114">
    <property type="entry name" value="NAD-bd_HRPKS_sdrA"/>
    <property type="match status" value="1"/>
</dbReference>
<dbReference type="SUPFAM" id="SSF50129">
    <property type="entry name" value="GroES-like"/>
    <property type="match status" value="1"/>
</dbReference>
<dbReference type="InterPro" id="IPR056501">
    <property type="entry name" value="NAD-bd_HRPKS_sdrA"/>
</dbReference>
<dbReference type="RefSeq" id="XP_056761698.1">
    <property type="nucleotide sequence ID" value="XM_056912849.1"/>
</dbReference>
<feature type="active site" description="Proton acceptor; for dehydratase activity" evidence="9">
    <location>
        <position position="1004"/>
    </location>
</feature>
<dbReference type="PANTHER" id="PTHR43775">
    <property type="entry name" value="FATTY ACID SYNTHASE"/>
    <property type="match status" value="1"/>
</dbReference>
<evidence type="ECO:0000256" key="1">
    <source>
        <dbReference type="ARBA" id="ARBA00005232"/>
    </source>
</evidence>
<keyword evidence="2" id="KW-0596">Phosphopantetheine</keyword>
<feature type="region of interest" description="Disordered" evidence="10">
    <location>
        <begin position="2964"/>
        <end position="2989"/>
    </location>
</feature>
<dbReference type="InterPro" id="IPR049900">
    <property type="entry name" value="PKS_mFAS_DH"/>
</dbReference>
<dbReference type="Pfam" id="PF08242">
    <property type="entry name" value="Methyltransf_12"/>
    <property type="match status" value="1"/>
</dbReference>
<name>A0AAD6BWZ4_9EURO</name>
<dbReference type="SUPFAM" id="SSF52777">
    <property type="entry name" value="CoA-dependent acyltransferases"/>
    <property type="match status" value="2"/>
</dbReference>
<feature type="domain" description="Ketosynthase family 3 (KS3)" evidence="12">
    <location>
        <begin position="4"/>
        <end position="442"/>
    </location>
</feature>
<accession>A0AAD6BWZ4</accession>
<proteinExistence type="inferred from homology"/>
<feature type="region of interest" description="Disordered" evidence="10">
    <location>
        <begin position="2601"/>
        <end position="2631"/>
    </location>
</feature>
<keyword evidence="5" id="KW-0521">NADP</keyword>
<dbReference type="Pfam" id="PF02801">
    <property type="entry name" value="Ketoacyl-synt_C"/>
    <property type="match status" value="1"/>
</dbReference>
<dbReference type="PROSITE" id="PS50075">
    <property type="entry name" value="CARRIER"/>
    <property type="match status" value="1"/>
</dbReference>
<dbReference type="SUPFAM" id="SSF51735">
    <property type="entry name" value="NAD(P)-binding Rossmann-fold domains"/>
    <property type="match status" value="2"/>
</dbReference>
<evidence type="ECO:0000256" key="10">
    <source>
        <dbReference type="SAM" id="MobiDB-lite"/>
    </source>
</evidence>
<dbReference type="InterPro" id="IPR000542">
    <property type="entry name" value="Carn_acyl_trans"/>
</dbReference>
<dbReference type="Gene3D" id="3.40.366.10">
    <property type="entry name" value="Malonyl-Coenzyme A Acyl Carrier Protein, domain 2"/>
    <property type="match status" value="1"/>
</dbReference>
<dbReference type="SMART" id="SM00822">
    <property type="entry name" value="PKS_KR"/>
    <property type="match status" value="1"/>
</dbReference>
<dbReference type="Pfam" id="PF00109">
    <property type="entry name" value="ketoacyl-synt"/>
    <property type="match status" value="1"/>
</dbReference>
<feature type="region of interest" description="C-terminal hotdog fold" evidence="9">
    <location>
        <begin position="1143"/>
        <end position="1300"/>
    </location>
</feature>
<dbReference type="InterPro" id="IPR020841">
    <property type="entry name" value="PKS_Beta-ketoAc_synthase_dom"/>
</dbReference>
<dbReference type="InterPro" id="IPR001227">
    <property type="entry name" value="Ac_transferase_dom_sf"/>
</dbReference>
<dbReference type="GO" id="GO:0016491">
    <property type="term" value="F:oxidoreductase activity"/>
    <property type="evidence" value="ECO:0007669"/>
    <property type="project" value="InterPro"/>
</dbReference>
<evidence type="ECO:0000256" key="5">
    <source>
        <dbReference type="ARBA" id="ARBA00022857"/>
    </source>
</evidence>
<dbReference type="Gene3D" id="3.40.47.10">
    <property type="match status" value="1"/>
</dbReference>
<dbReference type="InterPro" id="IPR042231">
    <property type="entry name" value="Cho/carn_acyl_trans_2"/>
</dbReference>
<dbReference type="InterPro" id="IPR029063">
    <property type="entry name" value="SAM-dependent_MTases_sf"/>
</dbReference>
<dbReference type="InterPro" id="IPR014031">
    <property type="entry name" value="Ketoacyl_synth_C"/>
</dbReference>
<dbReference type="CDD" id="cd00833">
    <property type="entry name" value="PKS"/>
    <property type="match status" value="1"/>
</dbReference>
<reference evidence="14" key="2">
    <citation type="journal article" date="2023" name="IMA Fungus">
        <title>Comparative genomic study of the Penicillium genus elucidates a diverse pangenome and 15 lateral gene transfer events.</title>
        <authorList>
            <person name="Petersen C."/>
            <person name="Sorensen T."/>
            <person name="Nielsen M.R."/>
            <person name="Sondergaard T.E."/>
            <person name="Sorensen J.L."/>
            <person name="Fitzpatrick D.A."/>
            <person name="Frisvad J.C."/>
            <person name="Nielsen K.L."/>
        </authorList>
    </citation>
    <scope>NUCLEOTIDE SEQUENCE</scope>
    <source>
        <strain evidence="14">IBT 16125</strain>
    </source>
</reference>
<dbReference type="Gene3D" id="3.40.50.150">
    <property type="entry name" value="Vaccinia Virus protein VP39"/>
    <property type="match status" value="1"/>
</dbReference>
<dbReference type="CDD" id="cd05274">
    <property type="entry name" value="KR_FAS_SDR_x"/>
    <property type="match status" value="1"/>
</dbReference>
<dbReference type="SMART" id="SM00823">
    <property type="entry name" value="PKS_PP"/>
    <property type="match status" value="1"/>
</dbReference>
<dbReference type="SUPFAM" id="SSF53335">
    <property type="entry name" value="S-adenosyl-L-methionine-dependent methyltransferases"/>
    <property type="match status" value="1"/>
</dbReference>
<evidence type="ECO:0000256" key="3">
    <source>
        <dbReference type="ARBA" id="ARBA00022553"/>
    </source>
</evidence>
<dbReference type="InterPro" id="IPR011032">
    <property type="entry name" value="GroES-like_sf"/>
</dbReference>
<dbReference type="Pfam" id="PF21089">
    <property type="entry name" value="PKS_DH_N"/>
    <property type="match status" value="1"/>
</dbReference>
<dbReference type="SUPFAM" id="SSF47336">
    <property type="entry name" value="ACP-like"/>
    <property type="match status" value="1"/>
</dbReference>
<evidence type="ECO:0000259" key="12">
    <source>
        <dbReference type="PROSITE" id="PS52004"/>
    </source>
</evidence>
<dbReference type="InterPro" id="IPR049552">
    <property type="entry name" value="PKS_DH_N"/>
</dbReference>
<evidence type="ECO:0000256" key="6">
    <source>
        <dbReference type="ARBA" id="ARBA00023268"/>
    </source>
</evidence>
<reference evidence="14" key="1">
    <citation type="submission" date="2022-12" db="EMBL/GenBank/DDBJ databases">
        <authorList>
            <person name="Petersen C."/>
        </authorList>
    </citation>
    <scope>NUCLEOTIDE SEQUENCE</scope>
    <source>
        <strain evidence="14">IBT 16125</strain>
    </source>
</reference>
<dbReference type="Pfam" id="PF08659">
    <property type="entry name" value="KR"/>
    <property type="match status" value="1"/>
</dbReference>
<dbReference type="SMART" id="SM00827">
    <property type="entry name" value="PKS_AT"/>
    <property type="match status" value="1"/>
</dbReference>
<dbReference type="CDD" id="cd05195">
    <property type="entry name" value="enoyl_red"/>
    <property type="match status" value="1"/>
</dbReference>
<comment type="caution">
    <text evidence="14">The sequence shown here is derived from an EMBL/GenBank/DDBJ whole genome shotgun (WGS) entry which is preliminary data.</text>
</comment>
<sequence>MSEYSPIAVIGMGCRLPGGASSPEKLWEMLAEGRSGWGEVPAERWNWKSFYHPHNEAKESLNSKSGYFLEQDIGAFDAKFFNIASYEAHAMDPQQRILLETTYEALENAGISLDSIKGSNTCVYVGLYARDYDRMGFKDLPQITKLHITGTGEAVVSNRISYLFDLKGASVTVDTGCSGSMVALHQACQNLRTGESNMAIVGGTQLLLHPDQAIAMSTVGMVNPHGRCFVFDSRGSGYARGEGVGTIVLKRLDDAIAAGDPIHAVIRNSGLNQDGKTAGISLPNPDAQAALMKWVYSSAGVDPRNTVYVEAHGTVSEIFCQLSLDAFLKLTMISREHKQVFCEEAGRKSDIYVGSVKSNIGHLEASSGIAGLIKGIMIIKKGFIPPNLDLETPKPSLKLDERKIKIPVQLTPLPQPEQPGPSRVSLNSFGYGGTNAHVILEPAPAVDLNGSDADGDSTSAVKTNGIHDDLEAKAVNDTADGAQQTNGDGTHASLEEVAQANPQLFVLSATSEKSLLEAAKNVQSWISNKASGEDYLSDLAYTLNVRRSLLPLRLSVVASTPDELVSALEPKSLRISKLPHSVSVAFVFTGQGAQWHAMGRELLNLNSAFKDSILQSDKLIQSFGSQWSLLEELSKDEQSSQVSDSELSQPLTTAIQIALVDLLATFGATPQYVCGHSSGEIGAAYAAGALTQEAAIEIAYRRGLCSTAAKKANSSKGSMLAVGVGEMEILPYIQRVKNGLVTVACANSPDSTTISGDEAGIDELSNILNDQSIFNRKLKVDTAYHSHHMKKIADQYLESLQHVHTGTPRNTVTFYSSVTGEKKISNFGPQYWTDNLVSKVRFSDALKLLAEDMARSKQSSNVANFFAEIGPHGALSGPIRQIMAKLSIRNFKFSYASALVRNKHALQSVLELTGKLFEVGCGIQFEQALALYKNKRWTTIGDLSPYPWDHSLSYWYESRLSRDHRLRQFPYHDLLGLWDVGSTIHEPRWRYHLNVDALPWLRHHVVDGFMIFPGTGYICMAIEAMKQIVQIRKTPGEISKFHLMNIVLSKPIIVPDQRPDSFIPDVEVQLTLSRMKTNDGSRWEMFRVFSYSPEGSGSWNEHCSGLITVDMSSKVDEVEGTREEEFSTASFKRKFENIQQACHFDATINPQKFYNDLRESGNDFGSTFTCMTEMQLGRHQGWAKVEVPDVPACMPRQFLQPHVIHPSLLDSLNHLAVVLFKKECSNAPLMATFFGDIVIAADITSTPADELLVALEMNPEGTRSASGNTYAFQQKEDGERSLVLHVTDWQLKAVGEAQSKNEETPFHRKMSYRMQWQPDVAFISPKQLQDTIDTTMSPISMEFHPTTSEDIKVAEKLTFEQIVALNERAAAIYAREALSQVSAQESRVATPHLAKLLEWMKASSESEVCKSMLKGLSSSEEELILQRSLISGLEGLMLSRIGLNLVSLFTGEIDASELMQQDNLMSRFFVDDLFSHSQQFMVKYLNSIVHKRPHMRILAIGADMKDGIAALLRAIDRPEGLMVDHFDLADSSSEALDRAKPLFQDWTHSMDFKVLDLDKDIKVQGFESESYDVIIAANTLYSVKNVNSALNQVRQLIRPGGKMVMVELTRPPTLSIQTIFGVLPGWWAVESECQSSPLLSESQWHEVLVESSFSGTDIVMNENEGPKSRSAMIVSTALSQNEMNKTMPKACAQILSFGKWSSEFTKFAENLSSALSQRGLDCAIGVLDPQTIGQDTIYIVLDDMENALLSTPTAEEFETLKTLFITSKSLLWISGQEKVIQNGNAAKGLINGMARVARRENEGVKFITIDIQQDLASPGSEMAKQILDIAESCFWPNSATEVSNEHEFAIQDNTVMIPRVQPDTKFNEWIDRAVGDDRLDTLPYHQSDRSLKLHVETPGLLSSLRFVEDNSLASPLRAEEIEIEAKAYGVNFKDVFIALGQMLPGVNMIGEVSGVVTAVGSAMRGRFRVGDRVAGVGAQPFTSRARVKGLMSCRLPESITFPVGASIPIIYMTAYHCIVEVARLRKGQTILIHAASGGVGQAAIQFAQHIGAEIFATVGSAAKRQLLIERYNIPEDHIFSTRSRTFKHGILRLTDDKGVDVVLNSLSGEWLNDSWECVARLGTFVEIGKTDIYKRNHLSMAPFDRSITFAAVDLVVLFETQIERMNDEFQTVMAMFESGILKPVAPVTSIPISNIEEAFRLIASRKHTGKVVVEAESDALVKAVIAKPEPLQLDPSGAYVVAGGLGDLGKRICRLLASHGAKHVVTLSRRDLSDDDRQAFEAEISQLGGVLHIVKCDIIDESSMTEAAIICQESLPPVKGVVHAGMVLRDHPLELMTPEDYLTAIKPKTQGTLNLHSVFQGPSLDFFITLSSITCIVGKTGQANYSAGNAFQDAFAHAHAGKSHTRYISLNLGAIDGSDAITSLPIRQQELMRQGAILVKFEELFKVLEYAMGPQAALDNCVQSIMGFDRQSMETVQDTFGLSNPMFSQVPYLSDQNSSSNGASDKVDTEKAIRHAASIAEVEEIITQAIAEKFALFMDRAIEDVNLDQSLAAFGLDSLVSIELKNWMVRTFHVTLQTSEIADALSVVALAKTITSRSKLVSDELRGSPTSSDELEEAPVEQAATEQVSGPNHDFECCRYAKDLPKQPLMDLDEALGMISSSTRHFATEEEYTNLCQAIERFGQPNSTGRQLYGQLVNMASDPKVDNWMVDFLTDASFLKKRFPMVPLSSFFATHHDSATPHPQAERAALIATTAFRFKEAVDAGSLDPHWYFHIPSCMDSWQWLFNTTREPHLEVDRMQKYPGNDYCVVLRRGHVFKVALKDGAGAVSYSTIKTHFEAILESVQDDGFWTSILTNDNRDSWATIREKLISMNDANAECIRVIEQAAFVMCLDDGAPTTNSDRIRKAYLGDGFNRWNDKGLQFIVFENGSSGYQVEHSMIDGLTVHRMNEWIHEAIHSHIPNQQAVNGHTNGHTNGTSNGHHPSPEEYTLATTPDIDEHILTVREEHLKSTSSREYSYLTLSHFGKDFLAQHGCPIKSVFDVTIQLASNLYFGYNPASWEPMSMAHFHKGRTEIFQGVLPSVAQFCSSATKEDVPARERRDMLIRAANEYTAGLQNSGKGNNYFRLMTVLEGMWPSGEELASLFTDPVWLRTYPQFIMSGLTDGGSLDSAFSLIDPEGVWICYSIGENEARFSIVGPTSKVSRFEEVLDEATALVKKLVESS</sequence>
<dbReference type="PROSITE" id="PS52004">
    <property type="entry name" value="KS3_2"/>
    <property type="match status" value="1"/>
</dbReference>
<dbReference type="Gene3D" id="1.10.1200.10">
    <property type="entry name" value="ACP-like"/>
    <property type="match status" value="1"/>
</dbReference>
<dbReference type="InterPro" id="IPR057326">
    <property type="entry name" value="KR_dom"/>
</dbReference>
<dbReference type="Gene3D" id="3.30.559.70">
    <property type="entry name" value="Choline/Carnitine o-acyltransferase, domain 2"/>
    <property type="match status" value="1"/>
</dbReference>
<dbReference type="PANTHER" id="PTHR43775:SF22">
    <property type="entry name" value="SYNTHASE, PUTATIVE (JCVI)-RELATED"/>
    <property type="match status" value="1"/>
</dbReference>
<dbReference type="Pfam" id="PF14765">
    <property type="entry name" value="PS-DH"/>
    <property type="match status" value="1"/>
</dbReference>
<dbReference type="SUPFAM" id="SSF52151">
    <property type="entry name" value="FabD/lysophospholipase-like"/>
    <property type="match status" value="1"/>
</dbReference>
<dbReference type="InterPro" id="IPR020843">
    <property type="entry name" value="ER"/>
</dbReference>
<dbReference type="InterPro" id="IPR016039">
    <property type="entry name" value="Thiolase-like"/>
</dbReference>
<dbReference type="Pfam" id="PF00698">
    <property type="entry name" value="Acyl_transf_1"/>
    <property type="match status" value="1"/>
</dbReference>
<dbReference type="SMART" id="SM00826">
    <property type="entry name" value="PKS_DH"/>
    <property type="match status" value="1"/>
</dbReference>
<dbReference type="InterPro" id="IPR042104">
    <property type="entry name" value="PKS_dehydratase_sf"/>
</dbReference>
<dbReference type="PROSITE" id="PS00440">
    <property type="entry name" value="ACYLTRANSF_C_2"/>
    <property type="match status" value="1"/>
</dbReference>
<feature type="domain" description="Carrier" evidence="11">
    <location>
        <begin position="2520"/>
        <end position="2598"/>
    </location>
</feature>
<dbReference type="SUPFAM" id="SSF55048">
    <property type="entry name" value="Probable ACP-binding domain of malonyl-CoA ACP transacylase"/>
    <property type="match status" value="1"/>
</dbReference>
<feature type="active site" description="Proton donor; for dehydratase activity" evidence="9">
    <location>
        <position position="1210"/>
    </location>
</feature>
<comment type="similarity">
    <text evidence="1">Belongs to the carnitine/choline acetyltransferase family.</text>
</comment>